<reference evidence="5 6" key="1">
    <citation type="journal article" date="2015" name="Biotechnol. Bioeng.">
        <title>Genome sequence and phenotypic characterization of Caulobacter segnis.</title>
        <authorList>
            <person name="Patel S."/>
            <person name="Fletcher B."/>
            <person name="Scott D.C."/>
            <person name="Ely B."/>
        </authorList>
    </citation>
    <scope>NUCLEOTIDE SEQUENCE [LARGE SCALE GENOMIC DNA]</scope>
    <source>
        <strain evidence="5 6">ERI-2</strain>
    </source>
</reference>
<feature type="domain" description="Hemerythrin-like" evidence="4">
    <location>
        <begin position="11"/>
        <end position="128"/>
    </location>
</feature>
<evidence type="ECO:0000313" key="5">
    <source>
        <dbReference type="EMBL" id="OAA92135.1"/>
    </source>
</evidence>
<gene>
    <name evidence="5" type="ORF">WY13_00223</name>
</gene>
<dbReference type="Gene3D" id="1.20.120.50">
    <property type="entry name" value="Hemerythrin-like"/>
    <property type="match status" value="1"/>
</dbReference>
<accession>A0A162J9A0</accession>
<dbReference type="EMBL" id="LITT01000002">
    <property type="protein sequence ID" value="OAA92135.1"/>
    <property type="molecule type" value="Genomic_DNA"/>
</dbReference>
<proteinExistence type="inferred from homology"/>
<evidence type="ECO:0000256" key="2">
    <source>
        <dbReference type="ARBA" id="ARBA00022723"/>
    </source>
</evidence>
<dbReference type="RefSeq" id="WP_063553872.1">
    <property type="nucleotide sequence ID" value="NZ_LITT01000002.1"/>
</dbReference>
<evidence type="ECO:0000256" key="3">
    <source>
        <dbReference type="ARBA" id="ARBA00023004"/>
    </source>
</evidence>
<name>A0A162J9A0_9CLOT</name>
<dbReference type="InterPro" id="IPR050669">
    <property type="entry name" value="Hemerythrin"/>
</dbReference>
<dbReference type="NCBIfam" id="TIGR02481">
    <property type="entry name" value="hemeryth_dom"/>
    <property type="match status" value="1"/>
</dbReference>
<dbReference type="SUPFAM" id="SSF47188">
    <property type="entry name" value="Hemerythrin-like"/>
    <property type="match status" value="1"/>
</dbReference>
<dbReference type="CDD" id="cd12107">
    <property type="entry name" value="Hemerythrin"/>
    <property type="match status" value="1"/>
</dbReference>
<evidence type="ECO:0000256" key="1">
    <source>
        <dbReference type="ARBA" id="ARBA00010587"/>
    </source>
</evidence>
<dbReference type="Proteomes" id="UP000077407">
    <property type="component" value="Unassembled WGS sequence"/>
</dbReference>
<dbReference type="GO" id="GO:0046872">
    <property type="term" value="F:metal ion binding"/>
    <property type="evidence" value="ECO:0007669"/>
    <property type="project" value="UniProtKB-KW"/>
</dbReference>
<organism evidence="5 6">
    <name type="scientific">Clostridium ljungdahlii</name>
    <dbReference type="NCBI Taxonomy" id="1538"/>
    <lineage>
        <taxon>Bacteria</taxon>
        <taxon>Bacillati</taxon>
        <taxon>Bacillota</taxon>
        <taxon>Clostridia</taxon>
        <taxon>Eubacteriales</taxon>
        <taxon>Clostridiaceae</taxon>
        <taxon>Clostridium</taxon>
    </lineage>
</organism>
<comment type="similarity">
    <text evidence="1">Belongs to the hemerythrin family.</text>
</comment>
<evidence type="ECO:0000313" key="6">
    <source>
        <dbReference type="Proteomes" id="UP000077407"/>
    </source>
</evidence>
<dbReference type="InterPro" id="IPR012827">
    <property type="entry name" value="Hemerythrin_metal-bd"/>
</dbReference>
<dbReference type="PATRIC" id="fig|1538.10.peg.707"/>
<dbReference type="NCBIfam" id="NF033749">
    <property type="entry name" value="bact_hemeryth"/>
    <property type="match status" value="1"/>
</dbReference>
<dbReference type="OrthoDB" id="9797092at2"/>
<comment type="caution">
    <text evidence="5">The sequence shown here is derived from an EMBL/GenBank/DDBJ whole genome shotgun (WGS) entry which is preliminary data.</text>
</comment>
<dbReference type="Pfam" id="PF01814">
    <property type="entry name" value="Hemerythrin"/>
    <property type="match status" value="1"/>
</dbReference>
<keyword evidence="3" id="KW-0408">Iron</keyword>
<dbReference type="PANTHER" id="PTHR37164">
    <property type="entry name" value="BACTERIOHEMERYTHRIN"/>
    <property type="match status" value="1"/>
</dbReference>
<sequence>MFEWKDEYACGIKRIDDEHQKLFEIGQSIYELAVNENHVDYFGDILNLIDDLKEYTVYHFEDEEKIMQMYDYPGYLEQKRVHDKFIEKIESLDLDEIDEDTQKSILDILDFVYNWISSHILGMDLKIKDYFDELKLNRLKNRK</sequence>
<dbReference type="AlphaFoldDB" id="A0A162J9A0"/>
<keyword evidence="2" id="KW-0479">Metal-binding</keyword>
<protein>
    <submittedName>
        <fullName evidence="5">Bacteriohemerythrin</fullName>
    </submittedName>
</protein>
<dbReference type="InterPro" id="IPR035938">
    <property type="entry name" value="Hemerythrin-like_sf"/>
</dbReference>
<evidence type="ECO:0000259" key="4">
    <source>
        <dbReference type="Pfam" id="PF01814"/>
    </source>
</evidence>
<dbReference type="PANTHER" id="PTHR37164:SF1">
    <property type="entry name" value="BACTERIOHEMERYTHRIN"/>
    <property type="match status" value="1"/>
</dbReference>
<dbReference type="InterPro" id="IPR012312">
    <property type="entry name" value="Hemerythrin-like"/>
</dbReference>